<dbReference type="EMBL" id="MHMM01000017">
    <property type="protein sequence ID" value="OGZ26735.1"/>
    <property type="molecule type" value="Genomic_DNA"/>
</dbReference>
<sequence length="316" mass="36546">MKESDKPIISYIPRFFEYLDIEKGLSGASQETYSRLIHKFLGWLKENNLESLKPHELTQKHLWDYRVYLSRRINPHKRTPLARSTQNHYLIVLRNLLKFFTDIDVLSLPAEKIKLPKNKSDQRIIKFLALDQIKKLLEAPDTSNVLGLRDKAILEVFFSTGLRIAELISLDKEQIKIKPGSVGLEIVMIGKGNRPRPVYFSSRALKWLKQYLDTRKDKEKALFISYNGPKRASARLSSRSIENIVKKYATAAGAPNFTTPHTLRHSFATDLLEKGVDLREIQEFLGHKNIGTTQIYAHVTSKKLRDIHKKFHSLEE</sequence>
<dbReference type="InterPro" id="IPR013762">
    <property type="entry name" value="Integrase-like_cat_sf"/>
</dbReference>
<evidence type="ECO:0000256" key="3">
    <source>
        <dbReference type="ARBA" id="ARBA00023125"/>
    </source>
</evidence>
<dbReference type="CDD" id="cd00798">
    <property type="entry name" value="INT_XerDC_C"/>
    <property type="match status" value="1"/>
</dbReference>
<accession>A0A1G2ELS1</accession>
<protein>
    <recommendedName>
        <fullName evidence="10">Tyrosine recombinase XerC</fullName>
    </recommendedName>
</protein>
<dbReference type="Proteomes" id="UP000177740">
    <property type="component" value="Unassembled WGS sequence"/>
</dbReference>
<evidence type="ECO:0000256" key="1">
    <source>
        <dbReference type="ARBA" id="ARBA00008857"/>
    </source>
</evidence>
<dbReference type="InterPro" id="IPR004107">
    <property type="entry name" value="Integrase_SAM-like_N"/>
</dbReference>
<dbReference type="PROSITE" id="PS51898">
    <property type="entry name" value="TYR_RECOMBINASE"/>
    <property type="match status" value="1"/>
</dbReference>
<evidence type="ECO:0000313" key="8">
    <source>
        <dbReference type="EMBL" id="OGZ26735.1"/>
    </source>
</evidence>
<dbReference type="Pfam" id="PF00589">
    <property type="entry name" value="Phage_integrase"/>
    <property type="match status" value="1"/>
</dbReference>
<evidence type="ECO:0000256" key="4">
    <source>
        <dbReference type="ARBA" id="ARBA00023172"/>
    </source>
</evidence>
<dbReference type="PROSITE" id="PS51900">
    <property type="entry name" value="CB"/>
    <property type="match status" value="1"/>
</dbReference>
<evidence type="ECO:0000256" key="5">
    <source>
        <dbReference type="PROSITE-ProRule" id="PRU01248"/>
    </source>
</evidence>
<evidence type="ECO:0008006" key="10">
    <source>
        <dbReference type="Google" id="ProtNLM"/>
    </source>
</evidence>
<dbReference type="GO" id="GO:0015074">
    <property type="term" value="P:DNA integration"/>
    <property type="evidence" value="ECO:0007669"/>
    <property type="project" value="UniProtKB-KW"/>
</dbReference>
<evidence type="ECO:0000313" key="9">
    <source>
        <dbReference type="Proteomes" id="UP000177740"/>
    </source>
</evidence>
<dbReference type="Gene3D" id="1.10.443.10">
    <property type="entry name" value="Intergrase catalytic core"/>
    <property type="match status" value="1"/>
</dbReference>
<dbReference type="Gene3D" id="1.10.150.130">
    <property type="match status" value="1"/>
</dbReference>
<dbReference type="PANTHER" id="PTHR30349">
    <property type="entry name" value="PHAGE INTEGRASE-RELATED"/>
    <property type="match status" value="1"/>
</dbReference>
<keyword evidence="3 5" id="KW-0238">DNA-binding</keyword>
<comment type="similarity">
    <text evidence="1">Belongs to the 'phage' integrase family.</text>
</comment>
<keyword evidence="4" id="KW-0233">DNA recombination</keyword>
<dbReference type="AlphaFoldDB" id="A0A1G2ELS1"/>
<dbReference type="InterPro" id="IPR010998">
    <property type="entry name" value="Integrase_recombinase_N"/>
</dbReference>
<dbReference type="PANTHER" id="PTHR30349:SF41">
    <property type="entry name" value="INTEGRASE_RECOMBINASE PROTEIN MJ0367-RELATED"/>
    <property type="match status" value="1"/>
</dbReference>
<dbReference type="Pfam" id="PF02899">
    <property type="entry name" value="Phage_int_SAM_1"/>
    <property type="match status" value="1"/>
</dbReference>
<name>A0A1G2ELS1_9BACT</name>
<proteinExistence type="inferred from homology"/>
<dbReference type="GO" id="GO:0006310">
    <property type="term" value="P:DNA recombination"/>
    <property type="evidence" value="ECO:0007669"/>
    <property type="project" value="UniProtKB-KW"/>
</dbReference>
<feature type="domain" description="Tyr recombinase" evidence="6">
    <location>
        <begin position="123"/>
        <end position="309"/>
    </location>
</feature>
<dbReference type="STRING" id="1801677.A2365_02450"/>
<dbReference type="InterPro" id="IPR002104">
    <property type="entry name" value="Integrase_catalytic"/>
</dbReference>
<dbReference type="SUPFAM" id="SSF56349">
    <property type="entry name" value="DNA breaking-rejoining enzymes"/>
    <property type="match status" value="1"/>
</dbReference>
<organism evidence="8 9">
    <name type="scientific">Candidatus Nealsonbacteria bacterium RIFOXYB1_FULL_40_15</name>
    <dbReference type="NCBI Taxonomy" id="1801677"/>
    <lineage>
        <taxon>Bacteria</taxon>
        <taxon>Candidatus Nealsoniibacteriota</taxon>
    </lineage>
</organism>
<dbReference type="InterPro" id="IPR044068">
    <property type="entry name" value="CB"/>
</dbReference>
<evidence type="ECO:0000259" key="7">
    <source>
        <dbReference type="PROSITE" id="PS51900"/>
    </source>
</evidence>
<reference evidence="8 9" key="1">
    <citation type="journal article" date="2016" name="Nat. Commun.">
        <title>Thousands of microbial genomes shed light on interconnected biogeochemical processes in an aquifer system.</title>
        <authorList>
            <person name="Anantharaman K."/>
            <person name="Brown C.T."/>
            <person name="Hug L.A."/>
            <person name="Sharon I."/>
            <person name="Castelle C.J."/>
            <person name="Probst A.J."/>
            <person name="Thomas B.C."/>
            <person name="Singh A."/>
            <person name="Wilkins M.J."/>
            <person name="Karaoz U."/>
            <person name="Brodie E.L."/>
            <person name="Williams K.H."/>
            <person name="Hubbard S.S."/>
            <person name="Banfield J.F."/>
        </authorList>
    </citation>
    <scope>NUCLEOTIDE SEQUENCE [LARGE SCALE GENOMIC DNA]</scope>
</reference>
<evidence type="ECO:0000256" key="2">
    <source>
        <dbReference type="ARBA" id="ARBA00022908"/>
    </source>
</evidence>
<dbReference type="GO" id="GO:0003677">
    <property type="term" value="F:DNA binding"/>
    <property type="evidence" value="ECO:0007669"/>
    <property type="project" value="UniProtKB-UniRule"/>
</dbReference>
<dbReference type="InterPro" id="IPR011010">
    <property type="entry name" value="DNA_brk_join_enz"/>
</dbReference>
<evidence type="ECO:0000259" key="6">
    <source>
        <dbReference type="PROSITE" id="PS51898"/>
    </source>
</evidence>
<gene>
    <name evidence="8" type="ORF">A2365_02450</name>
</gene>
<keyword evidence="2" id="KW-0229">DNA integration</keyword>
<dbReference type="InterPro" id="IPR050090">
    <property type="entry name" value="Tyrosine_recombinase_XerCD"/>
</dbReference>
<comment type="caution">
    <text evidence="8">The sequence shown here is derived from an EMBL/GenBank/DDBJ whole genome shotgun (WGS) entry which is preliminary data.</text>
</comment>
<feature type="domain" description="Core-binding (CB)" evidence="7">
    <location>
        <begin position="6"/>
        <end position="101"/>
    </location>
</feature>
<dbReference type="SUPFAM" id="SSF47823">
    <property type="entry name" value="lambda integrase-like, N-terminal domain"/>
    <property type="match status" value="1"/>
</dbReference>